<keyword evidence="4" id="KW-0067">ATP-binding</keyword>
<dbReference type="Pfam" id="PF02661">
    <property type="entry name" value="Fic"/>
    <property type="match status" value="1"/>
</dbReference>
<keyword evidence="2" id="KW-0548">Nucleotidyltransferase</keyword>
<keyword evidence="3" id="KW-0547">Nucleotide-binding</keyword>
<accession>A0A1E5GSM1</accession>
<evidence type="ECO:0000259" key="8">
    <source>
        <dbReference type="PROSITE" id="PS51459"/>
    </source>
</evidence>
<dbReference type="GO" id="GO:0051302">
    <property type="term" value="P:regulation of cell division"/>
    <property type="evidence" value="ECO:0007669"/>
    <property type="project" value="TreeGrafter"/>
</dbReference>
<keyword evidence="1" id="KW-0808">Transferase</keyword>
<dbReference type="Gene3D" id="1.10.3290.10">
    <property type="entry name" value="Fido-like domain"/>
    <property type="match status" value="1"/>
</dbReference>
<evidence type="ECO:0000313" key="10">
    <source>
        <dbReference type="Proteomes" id="UP000094764"/>
    </source>
</evidence>
<keyword evidence="10" id="KW-1185">Reference proteome</keyword>
<protein>
    <recommendedName>
        <fullName evidence="5">protein adenylyltransferase</fullName>
        <ecNumber evidence="5">2.7.7.108</ecNumber>
    </recommendedName>
</protein>
<dbReference type="PROSITE" id="PS51459">
    <property type="entry name" value="FIDO"/>
    <property type="match status" value="1"/>
</dbReference>
<sequence>MNNNYNYIDNENLYTYPNSKVLKNIPAIDDLEKLHLTEHLFVSNRIAELAEKPILVNSMDSIKDIHKYLFQDMYTWAGEYRKVNISKQGYPFMAFQSFPQGQQYINGLIQEFLSGNLSKIEISKQLATILDDLNHMHPFREGNGQGQREAIRCLALEKGYVLELNPADKEEVYKAYMDGVIHSNLELLEKVIFENLAPL</sequence>
<dbReference type="InterPro" id="IPR036597">
    <property type="entry name" value="Fido-like_dom_sf"/>
</dbReference>
<dbReference type="RefSeq" id="WP_069635548.1">
    <property type="nucleotide sequence ID" value="NZ_JXKZ01000024.1"/>
</dbReference>
<name>A0A1E5GSM1_9ENTE</name>
<dbReference type="GO" id="GO:0070733">
    <property type="term" value="F:AMPylase activity"/>
    <property type="evidence" value="ECO:0007669"/>
    <property type="project" value="UniProtKB-EC"/>
</dbReference>
<proteinExistence type="predicted"/>
<evidence type="ECO:0000256" key="5">
    <source>
        <dbReference type="ARBA" id="ARBA00034531"/>
    </source>
</evidence>
<dbReference type="OrthoDB" id="9813719at2"/>
<dbReference type="GO" id="GO:0005524">
    <property type="term" value="F:ATP binding"/>
    <property type="evidence" value="ECO:0007669"/>
    <property type="project" value="UniProtKB-KW"/>
</dbReference>
<dbReference type="SUPFAM" id="SSF140931">
    <property type="entry name" value="Fic-like"/>
    <property type="match status" value="1"/>
</dbReference>
<dbReference type="PANTHER" id="PTHR39560:SF1">
    <property type="entry name" value="PROTEIN ADENYLYLTRANSFERASE FIC-RELATED"/>
    <property type="match status" value="1"/>
</dbReference>
<organism evidence="9 10">
    <name type="scientific">Enterococcus quebecensis</name>
    <dbReference type="NCBI Taxonomy" id="903983"/>
    <lineage>
        <taxon>Bacteria</taxon>
        <taxon>Bacillati</taxon>
        <taxon>Bacillota</taxon>
        <taxon>Bacilli</taxon>
        <taxon>Lactobacillales</taxon>
        <taxon>Enterococcaceae</taxon>
        <taxon>Enterococcus</taxon>
    </lineage>
</organism>
<dbReference type="PANTHER" id="PTHR39560">
    <property type="entry name" value="PROTEIN ADENYLYLTRANSFERASE FIC-RELATED"/>
    <property type="match status" value="1"/>
</dbReference>
<reference evidence="10" key="1">
    <citation type="submission" date="2016-09" db="EMBL/GenBank/DDBJ databases">
        <authorList>
            <person name="Gulvik C.A."/>
        </authorList>
    </citation>
    <scope>NUCLEOTIDE SEQUENCE [LARGE SCALE GENOMIC DNA]</scope>
    <source>
        <strain evidence="10">LMG 26306</strain>
    </source>
</reference>
<evidence type="ECO:0000256" key="4">
    <source>
        <dbReference type="ARBA" id="ARBA00022840"/>
    </source>
</evidence>
<gene>
    <name evidence="9" type="ORF">BCR23_09450</name>
</gene>
<dbReference type="InterPro" id="IPR003812">
    <property type="entry name" value="Fido"/>
</dbReference>
<dbReference type="EMBL" id="MIKB01000015">
    <property type="protein sequence ID" value="OEG15679.1"/>
    <property type="molecule type" value="Genomic_DNA"/>
</dbReference>
<evidence type="ECO:0000256" key="6">
    <source>
        <dbReference type="ARBA" id="ARBA00047939"/>
    </source>
</evidence>
<evidence type="ECO:0000313" key="9">
    <source>
        <dbReference type="EMBL" id="OEG15679.1"/>
    </source>
</evidence>
<feature type="domain" description="Fido" evidence="8">
    <location>
        <begin position="57"/>
        <end position="194"/>
    </location>
</feature>
<evidence type="ECO:0000256" key="1">
    <source>
        <dbReference type="ARBA" id="ARBA00022679"/>
    </source>
</evidence>
<dbReference type="EC" id="2.7.7.108" evidence="5"/>
<dbReference type="AlphaFoldDB" id="A0A1E5GSM1"/>
<evidence type="ECO:0000256" key="2">
    <source>
        <dbReference type="ARBA" id="ARBA00022695"/>
    </source>
</evidence>
<comment type="catalytic activity">
    <reaction evidence="7">
        <text>L-tyrosyl-[protein] + ATP = O-(5'-adenylyl)-L-tyrosyl-[protein] + diphosphate</text>
        <dbReference type="Rhea" id="RHEA:54288"/>
        <dbReference type="Rhea" id="RHEA-COMP:10136"/>
        <dbReference type="Rhea" id="RHEA-COMP:13846"/>
        <dbReference type="ChEBI" id="CHEBI:30616"/>
        <dbReference type="ChEBI" id="CHEBI:33019"/>
        <dbReference type="ChEBI" id="CHEBI:46858"/>
        <dbReference type="ChEBI" id="CHEBI:83624"/>
        <dbReference type="EC" id="2.7.7.108"/>
    </reaction>
</comment>
<evidence type="ECO:0000256" key="3">
    <source>
        <dbReference type="ARBA" id="ARBA00022741"/>
    </source>
</evidence>
<evidence type="ECO:0000256" key="7">
    <source>
        <dbReference type="ARBA" id="ARBA00048696"/>
    </source>
</evidence>
<comment type="catalytic activity">
    <reaction evidence="6">
        <text>L-threonyl-[protein] + ATP = 3-O-(5'-adenylyl)-L-threonyl-[protein] + diphosphate</text>
        <dbReference type="Rhea" id="RHEA:54292"/>
        <dbReference type="Rhea" id="RHEA-COMP:11060"/>
        <dbReference type="Rhea" id="RHEA-COMP:13847"/>
        <dbReference type="ChEBI" id="CHEBI:30013"/>
        <dbReference type="ChEBI" id="CHEBI:30616"/>
        <dbReference type="ChEBI" id="CHEBI:33019"/>
        <dbReference type="ChEBI" id="CHEBI:138113"/>
        <dbReference type="EC" id="2.7.7.108"/>
    </reaction>
</comment>
<comment type="caution">
    <text evidence="9">The sequence shown here is derived from an EMBL/GenBank/DDBJ whole genome shotgun (WGS) entry which is preliminary data.</text>
</comment>
<dbReference type="STRING" id="903983.BCR23_09450"/>
<dbReference type="Proteomes" id="UP000094764">
    <property type="component" value="Unassembled WGS sequence"/>
</dbReference>